<keyword evidence="2" id="KW-1133">Transmembrane helix</keyword>
<keyword evidence="4" id="KW-1185">Reference proteome</keyword>
<keyword evidence="2" id="KW-0812">Transmembrane</keyword>
<evidence type="ECO:0000313" key="4">
    <source>
        <dbReference type="Proteomes" id="UP000443582"/>
    </source>
</evidence>
<keyword evidence="2" id="KW-0472">Membrane</keyword>
<protein>
    <submittedName>
        <fullName evidence="3">Uncharacterized protein</fullName>
    </submittedName>
</protein>
<evidence type="ECO:0000256" key="1">
    <source>
        <dbReference type="SAM" id="MobiDB-lite"/>
    </source>
</evidence>
<proteinExistence type="predicted"/>
<sequence>MSIKQKNTFNPKAIIYAGIGAIIILLIIAGVSRVQGAVVSQDSGAVEDVTFSEENKNMSKEKDYADQKSMPQEDSKRTPASYDEKEQKIERNMEYHDKEYLYDRKYK</sequence>
<accession>A0ABY0IFR2</accession>
<feature type="region of interest" description="Disordered" evidence="1">
    <location>
        <begin position="50"/>
        <end position="94"/>
    </location>
</feature>
<dbReference type="RefSeq" id="WP_115363796.1">
    <property type="nucleotide sequence ID" value="NZ_QDKL01000004.1"/>
</dbReference>
<evidence type="ECO:0000313" key="3">
    <source>
        <dbReference type="EMBL" id="RZF20379.1"/>
    </source>
</evidence>
<name>A0ABY0IFR2_9BACT</name>
<comment type="caution">
    <text evidence="3">The sequence shown here is derived from an EMBL/GenBank/DDBJ whole genome shotgun (WGS) entry which is preliminary data.</text>
</comment>
<evidence type="ECO:0000256" key="2">
    <source>
        <dbReference type="SAM" id="Phobius"/>
    </source>
</evidence>
<feature type="compositionally biased region" description="Basic and acidic residues" evidence="1">
    <location>
        <begin position="53"/>
        <end position="94"/>
    </location>
</feature>
<feature type="transmembrane region" description="Helical" evidence="2">
    <location>
        <begin position="12"/>
        <end position="31"/>
    </location>
</feature>
<dbReference type="Proteomes" id="UP000443582">
    <property type="component" value="Unassembled WGS sequence"/>
</dbReference>
<reference evidence="4" key="1">
    <citation type="journal article" date="2019" name="Int. J. Syst. Evol. Microbiol.">
        <title>Halobacteriovorax valvorus sp. nov., a novel prokaryotic predator isolated from coastal seawater of China.</title>
        <authorList>
            <person name="Chen M.-X."/>
        </authorList>
    </citation>
    <scope>NUCLEOTIDE SEQUENCE [LARGE SCALE GENOMIC DNA]</scope>
    <source>
        <strain evidence="4">BL9</strain>
    </source>
</reference>
<gene>
    <name evidence="3" type="ORF">DAY19_14545</name>
</gene>
<dbReference type="EMBL" id="QDKL01000004">
    <property type="protein sequence ID" value="RZF20379.1"/>
    <property type="molecule type" value="Genomic_DNA"/>
</dbReference>
<organism evidence="3 4">
    <name type="scientific">Halobacteriovorax vibrionivorans</name>
    <dbReference type="NCBI Taxonomy" id="2152716"/>
    <lineage>
        <taxon>Bacteria</taxon>
        <taxon>Pseudomonadati</taxon>
        <taxon>Bdellovibrionota</taxon>
        <taxon>Bacteriovoracia</taxon>
        <taxon>Bacteriovoracales</taxon>
        <taxon>Halobacteriovoraceae</taxon>
        <taxon>Halobacteriovorax</taxon>
    </lineage>
</organism>